<evidence type="ECO:0000313" key="4">
    <source>
        <dbReference type="EMBL" id="CAH3178580.1"/>
    </source>
</evidence>
<accession>A0ABN8RGP2</accession>
<dbReference type="SUPFAM" id="SSF55729">
    <property type="entry name" value="Acyl-CoA N-acyltransferases (Nat)"/>
    <property type="match status" value="1"/>
</dbReference>
<keyword evidence="2" id="KW-0472">Membrane</keyword>
<protein>
    <recommendedName>
        <fullName evidence="3">N-acetyltransferase domain-containing protein</fullName>
    </recommendedName>
</protein>
<dbReference type="PROSITE" id="PS51186">
    <property type="entry name" value="GNAT"/>
    <property type="match status" value="1"/>
</dbReference>
<feature type="transmembrane region" description="Helical" evidence="2">
    <location>
        <begin position="241"/>
        <end position="262"/>
    </location>
</feature>
<keyword evidence="1" id="KW-0808">Transferase</keyword>
<dbReference type="Gene3D" id="3.40.630.30">
    <property type="match status" value="1"/>
</dbReference>
<dbReference type="PANTHER" id="PTHR13947:SF37">
    <property type="entry name" value="LD18367P"/>
    <property type="match status" value="1"/>
</dbReference>
<dbReference type="PANTHER" id="PTHR13947">
    <property type="entry name" value="GNAT FAMILY N-ACETYLTRANSFERASE"/>
    <property type="match status" value="1"/>
</dbReference>
<dbReference type="Pfam" id="PF00583">
    <property type="entry name" value="Acetyltransf_1"/>
    <property type="match status" value="1"/>
</dbReference>
<gene>
    <name evidence="4" type="ORF">PLOB_00020846</name>
</gene>
<feature type="domain" description="N-acetyltransferase" evidence="3">
    <location>
        <begin position="248"/>
        <end position="385"/>
    </location>
</feature>
<sequence>MGSSCSILNDTEYDVWITERINWQVLAVSVGATAALLSGGIAAFLALGPIEIGLGSALSGMGGAVITTKFKETAAAAVQSGLNPSRLTVVHEFLESPLKRLAKAFNITEKQAKDLQKYVREFQAEAKLIRPGEKYTWSGTLSLTKRVHVMNEKLQFDDKACFTGPTDGSEKVIMNNSDDQQPCNSSVIIRAPLSSDQLECQKMIRRSSDEILSHITFGYLSKLSWYVVITTIFSAAAATLWSLWIFVLYIIVFAVVVVYPYFKWRSIFKRWQNSVLKAEIREGVSCHTWVAEWNSKFVGMVRLCHIDPCIAELKHMFVLPSCRGMGISNNLLGELIRYAKRERLKKVVLFVSSVQTPAVQLYKKHGFKVVSTERPFSINMLVFQRLNLELQL</sequence>
<comment type="caution">
    <text evidence="4">The sequence shown here is derived from an EMBL/GenBank/DDBJ whole genome shotgun (WGS) entry which is preliminary data.</text>
</comment>
<keyword evidence="2" id="KW-0812">Transmembrane</keyword>
<evidence type="ECO:0000313" key="5">
    <source>
        <dbReference type="Proteomes" id="UP001159405"/>
    </source>
</evidence>
<feature type="transmembrane region" description="Helical" evidence="2">
    <location>
        <begin position="211"/>
        <end position="235"/>
    </location>
</feature>
<proteinExistence type="predicted"/>
<keyword evidence="2" id="KW-1133">Transmembrane helix</keyword>
<organism evidence="4 5">
    <name type="scientific">Porites lobata</name>
    <dbReference type="NCBI Taxonomy" id="104759"/>
    <lineage>
        <taxon>Eukaryota</taxon>
        <taxon>Metazoa</taxon>
        <taxon>Cnidaria</taxon>
        <taxon>Anthozoa</taxon>
        <taxon>Hexacorallia</taxon>
        <taxon>Scleractinia</taxon>
        <taxon>Fungiina</taxon>
        <taxon>Poritidae</taxon>
        <taxon>Porites</taxon>
    </lineage>
</organism>
<evidence type="ECO:0000256" key="1">
    <source>
        <dbReference type="ARBA" id="ARBA00022679"/>
    </source>
</evidence>
<evidence type="ECO:0000256" key="2">
    <source>
        <dbReference type="SAM" id="Phobius"/>
    </source>
</evidence>
<dbReference type="Proteomes" id="UP001159405">
    <property type="component" value="Unassembled WGS sequence"/>
</dbReference>
<dbReference type="InterPro" id="IPR050769">
    <property type="entry name" value="NAT_camello-type"/>
</dbReference>
<evidence type="ECO:0000259" key="3">
    <source>
        <dbReference type="PROSITE" id="PS51186"/>
    </source>
</evidence>
<dbReference type="EMBL" id="CALNXK010000242">
    <property type="protein sequence ID" value="CAH3178580.1"/>
    <property type="molecule type" value="Genomic_DNA"/>
</dbReference>
<feature type="transmembrane region" description="Helical" evidence="2">
    <location>
        <begin position="23"/>
        <end position="47"/>
    </location>
</feature>
<dbReference type="InterPro" id="IPR016181">
    <property type="entry name" value="Acyl_CoA_acyltransferase"/>
</dbReference>
<dbReference type="InterPro" id="IPR000182">
    <property type="entry name" value="GNAT_dom"/>
</dbReference>
<name>A0ABN8RGP2_9CNID</name>
<dbReference type="CDD" id="cd04301">
    <property type="entry name" value="NAT_SF"/>
    <property type="match status" value="1"/>
</dbReference>
<reference evidence="4 5" key="1">
    <citation type="submission" date="2022-05" db="EMBL/GenBank/DDBJ databases">
        <authorList>
            <consortium name="Genoscope - CEA"/>
            <person name="William W."/>
        </authorList>
    </citation>
    <scope>NUCLEOTIDE SEQUENCE [LARGE SCALE GENOMIC DNA]</scope>
</reference>
<keyword evidence="5" id="KW-1185">Reference proteome</keyword>